<protein>
    <submittedName>
        <fullName evidence="2">LPS export ABC transporter periplasmic protein LptC</fullName>
    </submittedName>
</protein>
<comment type="caution">
    <text evidence="2">The sequence shown here is derived from an EMBL/GenBank/DDBJ whole genome shotgun (WGS) entry which is preliminary data.</text>
</comment>
<gene>
    <name evidence="2" type="ORF">ACFOD9_13075</name>
</gene>
<keyword evidence="1" id="KW-1133">Transmembrane helix</keyword>
<name>A0ABV7IR87_9SPHN</name>
<keyword evidence="1" id="KW-0472">Membrane</keyword>
<feature type="transmembrane region" description="Helical" evidence="1">
    <location>
        <begin position="28"/>
        <end position="50"/>
    </location>
</feature>
<keyword evidence="3" id="KW-1185">Reference proteome</keyword>
<dbReference type="EMBL" id="JBHRTQ010000010">
    <property type="protein sequence ID" value="MFC3175186.1"/>
    <property type="molecule type" value="Genomic_DNA"/>
</dbReference>
<sequence>MTREADLLRDRRRHFALPGGSHDRLVRWLAILLPAGIGAVLAVMVVAPLFPRGEISFLLDRNKVATTEERLRVNNAIYRGEDSRGRPFSVTAGSAIQKSAQVAQVQLADLTASILLKDGPATIKSQAATFDLDRNAMAIPGRLEFGTADGYRLATSGVDLDLKTQVVTGAGGVSGSAPSGTFSADRLRVDLENRTIALDGRARLTMQGKP</sequence>
<dbReference type="RefSeq" id="WP_379510555.1">
    <property type="nucleotide sequence ID" value="NZ_JBHRTQ010000010.1"/>
</dbReference>
<evidence type="ECO:0000256" key="1">
    <source>
        <dbReference type="SAM" id="Phobius"/>
    </source>
</evidence>
<proteinExistence type="predicted"/>
<organism evidence="2 3">
    <name type="scientific">Novosphingobium bradum</name>
    <dbReference type="NCBI Taxonomy" id="1737444"/>
    <lineage>
        <taxon>Bacteria</taxon>
        <taxon>Pseudomonadati</taxon>
        <taxon>Pseudomonadota</taxon>
        <taxon>Alphaproteobacteria</taxon>
        <taxon>Sphingomonadales</taxon>
        <taxon>Sphingomonadaceae</taxon>
        <taxon>Novosphingobium</taxon>
    </lineage>
</organism>
<keyword evidence="1" id="KW-0812">Transmembrane</keyword>
<accession>A0ABV7IR87</accession>
<reference evidence="3" key="1">
    <citation type="journal article" date="2019" name="Int. J. Syst. Evol. Microbiol.">
        <title>The Global Catalogue of Microorganisms (GCM) 10K type strain sequencing project: providing services to taxonomists for standard genome sequencing and annotation.</title>
        <authorList>
            <consortium name="The Broad Institute Genomics Platform"/>
            <consortium name="The Broad Institute Genome Sequencing Center for Infectious Disease"/>
            <person name="Wu L."/>
            <person name="Ma J."/>
        </authorList>
    </citation>
    <scope>NUCLEOTIDE SEQUENCE [LARGE SCALE GENOMIC DNA]</scope>
    <source>
        <strain evidence="3">KCTC 42984</strain>
    </source>
</reference>
<evidence type="ECO:0000313" key="2">
    <source>
        <dbReference type="EMBL" id="MFC3175186.1"/>
    </source>
</evidence>
<dbReference type="Proteomes" id="UP001595604">
    <property type="component" value="Unassembled WGS sequence"/>
</dbReference>
<evidence type="ECO:0000313" key="3">
    <source>
        <dbReference type="Proteomes" id="UP001595604"/>
    </source>
</evidence>